<dbReference type="InterPro" id="IPR032627">
    <property type="entry name" value="DUF4876"/>
</dbReference>
<reference evidence="1 2" key="1">
    <citation type="submission" date="2019-09" db="EMBL/GenBank/DDBJ databases">
        <title>Distinct polysaccharide growth profiles of human intestinal Prevotella copri isolates.</title>
        <authorList>
            <person name="Fehlner-Peach H."/>
            <person name="Magnabosco C."/>
            <person name="Raghavan V."/>
            <person name="Scher J.U."/>
            <person name="Tett A."/>
            <person name="Cox L.M."/>
            <person name="Gottsegen C."/>
            <person name="Watters A."/>
            <person name="Wiltshire- Gordon J.D."/>
            <person name="Segata N."/>
            <person name="Bonneau R."/>
            <person name="Littman D.R."/>
        </authorList>
    </citation>
    <scope>NUCLEOTIDE SEQUENCE [LARGE SCALE GENOMIC DNA]</scope>
    <source>
        <strain evidence="2">iAQ1173</strain>
    </source>
</reference>
<keyword evidence="2" id="KW-1185">Reference proteome</keyword>
<dbReference type="Pfam" id="PF16215">
    <property type="entry name" value="DUF4876"/>
    <property type="match status" value="1"/>
</dbReference>
<dbReference type="PROSITE" id="PS51257">
    <property type="entry name" value="PROKAR_LIPOPROTEIN"/>
    <property type="match status" value="1"/>
</dbReference>
<dbReference type="OrthoDB" id="1409865at2"/>
<evidence type="ECO:0000313" key="2">
    <source>
        <dbReference type="Proteomes" id="UP000384372"/>
    </source>
</evidence>
<accession>A0A6A7W9W7</accession>
<protein>
    <submittedName>
        <fullName evidence="1">DUF4876 domain-containing protein</fullName>
    </submittedName>
</protein>
<dbReference type="AlphaFoldDB" id="A0A6A7W9W7"/>
<gene>
    <name evidence="1" type="ORF">F7D20_04795</name>
</gene>
<dbReference type="Proteomes" id="UP000384372">
    <property type="component" value="Unassembled WGS sequence"/>
</dbReference>
<comment type="caution">
    <text evidence="1">The sequence shown here is derived from an EMBL/GenBank/DDBJ whole genome shotgun (WGS) entry which is preliminary data.</text>
</comment>
<sequence length="439" mass="50075">MKDFRNVTKTIWLLVFGVVSLFLLACEDQTSDIPHTNSEFSISMPEGVENLKVVDQTLKMTNLSTGKVTVLDDLKNVSLLEGLYDCVYSANVIYTAKNSEGEETESKGILTGKAENVEVTGETKNISIETYLSAENDDFIFEEIFFSGTLRSSGLQYYGDSYIKIYNNTDHVLYADGLAFCESKFKSTQYFEYTPDIRKDTMTIWSLYVVPGSGHDHPVLPGHSMILCDTGIDHRTANPNSFDLSHADFEWYDVSIHPDHMDIDSPTVPNLDKWYCYTESFYVLHNRGFTSFALARIPIDKEEYLKKYRYTYKYTMYLPAGTFPMQQDAYKMPNAWIIDGVNCSVEAKRLWNILPPSIDAGWTHVGKIDKDKTRYFRSIRRKMLYLNADGTMHLKDTNNSTEDFNTECIPSIIEMQHSAIDAQGTKATTETYDGIQSKK</sequence>
<name>A0A6A7W9W7_9BACT</name>
<dbReference type="EMBL" id="VZAD01000040">
    <property type="protein sequence ID" value="MQP11294.1"/>
    <property type="molecule type" value="Genomic_DNA"/>
</dbReference>
<proteinExistence type="predicted"/>
<organism evidence="1 2">
    <name type="scientific">Segatella copri</name>
    <dbReference type="NCBI Taxonomy" id="165179"/>
    <lineage>
        <taxon>Bacteria</taxon>
        <taxon>Pseudomonadati</taxon>
        <taxon>Bacteroidota</taxon>
        <taxon>Bacteroidia</taxon>
        <taxon>Bacteroidales</taxon>
        <taxon>Prevotellaceae</taxon>
        <taxon>Segatella</taxon>
    </lineage>
</organism>
<evidence type="ECO:0000313" key="1">
    <source>
        <dbReference type="EMBL" id="MQP11294.1"/>
    </source>
</evidence>
<dbReference type="RefSeq" id="WP_158463069.1">
    <property type="nucleotide sequence ID" value="NZ_VZAD01000040.1"/>
</dbReference>